<keyword evidence="2" id="KW-1185">Reference proteome</keyword>
<dbReference type="RefSeq" id="WP_016171576.1">
    <property type="nucleotide sequence ID" value="NZ_ASWK01000001.1"/>
</dbReference>
<gene>
    <name evidence="1" type="ORF">OMK_00352</name>
</gene>
<organism evidence="1 2">
    <name type="scientific">Enterococcus dispar ATCC 51266</name>
    <dbReference type="NCBI Taxonomy" id="1139219"/>
    <lineage>
        <taxon>Bacteria</taxon>
        <taxon>Bacillati</taxon>
        <taxon>Bacillota</taxon>
        <taxon>Bacilli</taxon>
        <taxon>Lactobacillales</taxon>
        <taxon>Enterococcaceae</taxon>
        <taxon>Enterococcus</taxon>
    </lineage>
</organism>
<evidence type="ECO:0000313" key="2">
    <source>
        <dbReference type="Proteomes" id="UP000014127"/>
    </source>
</evidence>
<dbReference type="STRING" id="44009.RV01_GL001236"/>
<dbReference type="AlphaFoldDB" id="S1NXD3"/>
<sequence>MTYPVTEFIETDLKMSVYAFAKQSSISQQTLSTWKQRDKPVASLPIQILDEFSYFAEMSMSDIRNKLAQYELENELAKLNQTKEGEHMIDKEESVKLKSFLDAGYKFGKALSAGGDRKNSKIHLQKLLRDSPKQEGDSLDDFLEDYFKLCIAYNIKAFGEMTALTPKNSVPFIQNFLIGAHNATFAGKKTS</sequence>
<protein>
    <submittedName>
        <fullName evidence="1">Uncharacterized protein</fullName>
    </submittedName>
</protein>
<dbReference type="EMBL" id="AHYR01000002">
    <property type="protein sequence ID" value="EOT43794.1"/>
    <property type="molecule type" value="Genomic_DNA"/>
</dbReference>
<accession>S1NXD3</accession>
<reference evidence="1 2" key="1">
    <citation type="submission" date="2013-03" db="EMBL/GenBank/DDBJ databases">
        <title>The Genome Sequence of Enterococcus dispar ATCC_51266 (Illumina only assembly).</title>
        <authorList>
            <consortium name="The Broad Institute Genomics Platform"/>
            <consortium name="The Broad Institute Genome Sequencing Center for Infectious Disease"/>
            <person name="Earl A."/>
            <person name="Russ C."/>
            <person name="Gilmore M."/>
            <person name="Surin D."/>
            <person name="Walker B."/>
            <person name="Young S."/>
            <person name="Zeng Q."/>
            <person name="Gargeya S."/>
            <person name="Fitzgerald M."/>
            <person name="Haas B."/>
            <person name="Abouelleil A."/>
            <person name="Allen A.W."/>
            <person name="Alvarado L."/>
            <person name="Arachchi H.M."/>
            <person name="Berlin A.M."/>
            <person name="Chapman S.B."/>
            <person name="Gainer-Dewar J."/>
            <person name="Goldberg J."/>
            <person name="Griggs A."/>
            <person name="Gujja S."/>
            <person name="Hansen M."/>
            <person name="Howarth C."/>
            <person name="Imamovic A."/>
            <person name="Ireland A."/>
            <person name="Larimer J."/>
            <person name="McCowan C."/>
            <person name="Murphy C."/>
            <person name="Pearson M."/>
            <person name="Poon T.W."/>
            <person name="Priest M."/>
            <person name="Roberts A."/>
            <person name="Saif S."/>
            <person name="Shea T."/>
            <person name="Sisk P."/>
            <person name="Sykes S."/>
            <person name="Wortman J."/>
            <person name="Nusbaum C."/>
            <person name="Birren B."/>
        </authorList>
    </citation>
    <scope>NUCLEOTIDE SEQUENCE [LARGE SCALE GENOMIC DNA]</scope>
    <source>
        <strain evidence="1 2">ATCC 51266</strain>
    </source>
</reference>
<dbReference type="Proteomes" id="UP000014127">
    <property type="component" value="Unassembled WGS sequence"/>
</dbReference>
<name>S1NXD3_9ENTE</name>
<dbReference type="HOGENOM" id="CLU_1419501_0_0_9"/>
<comment type="caution">
    <text evidence="1">The sequence shown here is derived from an EMBL/GenBank/DDBJ whole genome shotgun (WGS) entry which is preliminary data.</text>
</comment>
<evidence type="ECO:0000313" key="1">
    <source>
        <dbReference type="EMBL" id="EOT43794.1"/>
    </source>
</evidence>
<dbReference type="PATRIC" id="fig|1139219.3.peg.341"/>
<proteinExistence type="predicted"/>